<evidence type="ECO:0000256" key="1">
    <source>
        <dbReference type="ARBA" id="ARBA00004651"/>
    </source>
</evidence>
<feature type="transmembrane region" description="Helical" evidence="9">
    <location>
        <begin position="189"/>
        <end position="208"/>
    </location>
</feature>
<feature type="transmembrane region" description="Helical" evidence="9">
    <location>
        <begin position="91"/>
        <end position="109"/>
    </location>
</feature>
<dbReference type="NCBIfam" id="TIGR03409">
    <property type="entry name" value="urea_trans_UrtB"/>
    <property type="match status" value="1"/>
</dbReference>
<evidence type="ECO:0000256" key="2">
    <source>
        <dbReference type="ARBA" id="ARBA00022448"/>
    </source>
</evidence>
<protein>
    <submittedName>
        <fullName evidence="10">High-affinity branched-chain amino acid transport system permease protein LivH</fullName>
    </submittedName>
</protein>
<evidence type="ECO:0000256" key="7">
    <source>
        <dbReference type="ARBA" id="ARBA00023136"/>
    </source>
</evidence>
<keyword evidence="3" id="KW-1003">Cell membrane</keyword>
<evidence type="ECO:0000256" key="8">
    <source>
        <dbReference type="ARBA" id="ARBA00037998"/>
    </source>
</evidence>
<feature type="transmembrane region" description="Helical" evidence="9">
    <location>
        <begin position="12"/>
        <end position="32"/>
    </location>
</feature>
<keyword evidence="2" id="KW-0813">Transport</keyword>
<gene>
    <name evidence="10" type="primary">livH_7</name>
    <name evidence="10" type="ORF">SPSIL_056870</name>
</gene>
<feature type="transmembrane region" description="Helical" evidence="9">
    <location>
        <begin position="252"/>
        <end position="275"/>
    </location>
</feature>
<dbReference type="RefSeq" id="WP_169717920.1">
    <property type="nucleotide sequence ID" value="NZ_CP155573.1"/>
</dbReference>
<evidence type="ECO:0000256" key="9">
    <source>
        <dbReference type="SAM" id="Phobius"/>
    </source>
</evidence>
<organism evidence="10 11">
    <name type="scientific">Sporomusa silvacetica DSM 10669</name>
    <dbReference type="NCBI Taxonomy" id="1123289"/>
    <lineage>
        <taxon>Bacteria</taxon>
        <taxon>Bacillati</taxon>
        <taxon>Bacillota</taxon>
        <taxon>Negativicutes</taxon>
        <taxon>Selenomonadales</taxon>
        <taxon>Sporomusaceae</taxon>
        <taxon>Sporomusa</taxon>
    </lineage>
</organism>
<dbReference type="EMBL" id="CP155573">
    <property type="protein sequence ID" value="XFO69453.1"/>
    <property type="molecule type" value="Genomic_DNA"/>
</dbReference>
<dbReference type="InterPro" id="IPR052157">
    <property type="entry name" value="BCAA_transport_permease"/>
</dbReference>
<keyword evidence="4 9" id="KW-0812">Transmembrane</keyword>
<keyword evidence="5" id="KW-0029">Amino-acid transport</keyword>
<dbReference type="Proteomes" id="UP000216752">
    <property type="component" value="Chromosome"/>
</dbReference>
<dbReference type="InterPro" id="IPR001851">
    <property type="entry name" value="ABC_transp_permease"/>
</dbReference>
<evidence type="ECO:0000313" key="11">
    <source>
        <dbReference type="Proteomes" id="UP000216752"/>
    </source>
</evidence>
<evidence type="ECO:0000256" key="4">
    <source>
        <dbReference type="ARBA" id="ARBA00022692"/>
    </source>
</evidence>
<keyword evidence="7 9" id="KW-0472">Membrane</keyword>
<dbReference type="Pfam" id="PF02653">
    <property type="entry name" value="BPD_transp_2"/>
    <property type="match status" value="1"/>
</dbReference>
<evidence type="ECO:0000256" key="3">
    <source>
        <dbReference type="ARBA" id="ARBA00022475"/>
    </source>
</evidence>
<accession>A0ABZ3IVJ7</accession>
<feature type="transmembrane region" description="Helical" evidence="9">
    <location>
        <begin position="138"/>
        <end position="158"/>
    </location>
</feature>
<evidence type="ECO:0000313" key="10">
    <source>
        <dbReference type="EMBL" id="XFO69453.1"/>
    </source>
</evidence>
<feature type="transmembrane region" description="Helical" evidence="9">
    <location>
        <begin position="48"/>
        <end position="79"/>
    </location>
</feature>
<feature type="transmembrane region" description="Helical" evidence="9">
    <location>
        <begin position="220"/>
        <end position="245"/>
    </location>
</feature>
<proteinExistence type="inferred from homology"/>
<dbReference type="CDD" id="cd06582">
    <property type="entry name" value="TM_PBP1_LivH_like"/>
    <property type="match status" value="1"/>
</dbReference>
<dbReference type="PANTHER" id="PTHR11795:SF447">
    <property type="entry name" value="ABC TRANSPORTER PERMEASE PROTEIN"/>
    <property type="match status" value="1"/>
</dbReference>
<keyword evidence="6 9" id="KW-1133">Transmembrane helix</keyword>
<name>A0ABZ3IVJ7_9FIRM</name>
<dbReference type="InterPro" id="IPR017779">
    <property type="entry name" value="ABC_UrtB_bac"/>
</dbReference>
<comment type="similarity">
    <text evidence="8">Belongs to the binding-protein-dependent transport system permease family. LivHM subfamily.</text>
</comment>
<comment type="subcellular location">
    <subcellularLocation>
        <location evidence="1">Cell membrane</location>
        <topology evidence="1">Multi-pass membrane protein</topology>
    </subcellularLocation>
</comment>
<evidence type="ECO:0000256" key="5">
    <source>
        <dbReference type="ARBA" id="ARBA00022970"/>
    </source>
</evidence>
<sequence>MELLISQLINGVSVSAMLFIAALGLVIIFGLMDVVNMAHGDLIMLGAYIAYFVTTVFHASFFLAMVLAFILTAIFGVLIEVTLIKKLYGKVAETLLATFALSIIIEQVVRMTMGPEDKFVGLPIEGSLTVGSIVIPQYNLFLIAISILILLATLGLFFKTSFGMQLRAVTKNRSMSQCLGINTTRIDSLTFALGSGLAGLAGALLAPVKSVTPYMGTAYIVDGFLTVVLGGFTSIIGTAASSVVISESVTAMAGYMSEITARVLVFCIIIILIRFKPEGLFTSERR</sequence>
<reference evidence="10" key="1">
    <citation type="submission" date="2024-05" db="EMBL/GenBank/DDBJ databases">
        <title>Isolation and characterization of Sporomusa carbonis sp. nov., a carboxydotrophic hydrogenogen in the genus of Sporomusa isolated from a charcoal burning pile.</title>
        <authorList>
            <person name="Boeer T."/>
            <person name="Rosenbaum F."/>
            <person name="Eysell L."/>
            <person name="Mueller V."/>
            <person name="Daniel R."/>
            <person name="Poehlein A."/>
        </authorList>
    </citation>
    <scope>NUCLEOTIDE SEQUENCE [LARGE SCALE GENOMIC DNA]</scope>
    <source>
        <strain evidence="10">DSM 10669</strain>
    </source>
</reference>
<dbReference type="PANTHER" id="PTHR11795">
    <property type="entry name" value="BRANCHED-CHAIN AMINO ACID TRANSPORT SYSTEM PERMEASE PROTEIN LIVH"/>
    <property type="match status" value="1"/>
</dbReference>
<evidence type="ECO:0000256" key="6">
    <source>
        <dbReference type="ARBA" id="ARBA00022989"/>
    </source>
</evidence>
<keyword evidence="11" id="KW-1185">Reference proteome</keyword>